<protein>
    <submittedName>
        <fullName evidence="2">Mll7303 protein</fullName>
    </submittedName>
</protein>
<dbReference type="eggNOG" id="COG4583">
    <property type="taxonomic scope" value="Bacteria"/>
</dbReference>
<sequence>MTSNSAIPSSTIRMEGASVAEFSWDVRSPLDRALAVGRYGAHGDAGVTLTEIRNFDLVQVMARRGKAAEMAKAAKGRFSVAAPETPKAVGTQDATLIWSGPDQFFVLSQGGKHAMAALASSFAGSASLSDQSHARVLISISGAKARAMLAKLSSIDLHADAFAIGAAAATSMDHTSVTLWRGADRDGSAVFNVLVFATFAESLWHTMLDSAAEYGVVIGHSEDLA</sequence>
<dbReference type="Proteomes" id="UP000000552">
    <property type="component" value="Chromosome"/>
</dbReference>
<dbReference type="KEGG" id="mlo:mll7303"/>
<dbReference type="InterPro" id="IPR027266">
    <property type="entry name" value="TrmE/GcvT-like"/>
</dbReference>
<dbReference type="HOGENOM" id="CLU_114076_3_0_5"/>
<reference evidence="2 3" key="1">
    <citation type="journal article" date="2000" name="DNA Res.">
        <title>Complete genome structure of the nitrogen-fixing symbiotic bacterium Mesorhizobium loti.</title>
        <authorList>
            <person name="Kaneko T."/>
            <person name="Nakamura Y."/>
            <person name="Sato S."/>
            <person name="Asamizu E."/>
            <person name="Kato T."/>
            <person name="Sasamoto S."/>
            <person name="Watanabe A."/>
            <person name="Idesawa K."/>
            <person name="Ishikawa A."/>
            <person name="Kawashima K."/>
            <person name="Kimura T."/>
            <person name="Kishida Y."/>
            <person name="Kiyokawa C."/>
            <person name="Kohara M."/>
            <person name="Matsumoto M."/>
            <person name="Matsuno A."/>
            <person name="Mochizuki Y."/>
            <person name="Nakayama S."/>
            <person name="Nakazaki N."/>
            <person name="Shimpo S."/>
            <person name="Sugimoto M."/>
            <person name="Takeuchi C."/>
            <person name="Yamada M."/>
            <person name="Tabata S."/>
        </authorList>
    </citation>
    <scope>NUCLEOTIDE SEQUENCE [LARGE SCALE GENOMIC DNA]</scope>
    <source>
        <strain evidence="3">LMG 29417 / CECT 9101 / MAFF 303099</strain>
    </source>
</reference>
<dbReference type="SUPFAM" id="SSF103025">
    <property type="entry name" value="Folate-binding domain"/>
    <property type="match status" value="1"/>
</dbReference>
<accession>Q986L5</accession>
<evidence type="ECO:0000313" key="2">
    <source>
        <dbReference type="EMBL" id="BAB53438.1"/>
    </source>
</evidence>
<proteinExistence type="predicted"/>
<dbReference type="EMBL" id="BA000012">
    <property type="protein sequence ID" value="BAB53438.1"/>
    <property type="molecule type" value="Genomic_DNA"/>
</dbReference>
<gene>
    <name evidence="2" type="ordered locus">mll7303</name>
</gene>
<organism evidence="2 3">
    <name type="scientific">Mesorhizobium japonicum (strain LMG 29417 / CECT 9101 / MAFF 303099)</name>
    <name type="common">Mesorhizobium loti (strain MAFF 303099)</name>
    <dbReference type="NCBI Taxonomy" id="266835"/>
    <lineage>
        <taxon>Bacteria</taxon>
        <taxon>Pseudomonadati</taxon>
        <taxon>Pseudomonadota</taxon>
        <taxon>Alphaproteobacteria</taxon>
        <taxon>Hyphomicrobiales</taxon>
        <taxon>Phyllobacteriaceae</taxon>
        <taxon>Mesorhizobium</taxon>
    </lineage>
</organism>
<evidence type="ECO:0000259" key="1">
    <source>
        <dbReference type="Pfam" id="PF01571"/>
    </source>
</evidence>
<dbReference type="Gene3D" id="3.30.70.1520">
    <property type="entry name" value="Heterotetrameric sarcosine oxidase"/>
    <property type="match status" value="1"/>
</dbReference>
<feature type="domain" description="GCVT N-terminal" evidence="1">
    <location>
        <begin position="68"/>
        <end position="217"/>
    </location>
</feature>
<name>Q986L5_RHILO</name>
<dbReference type="Gene3D" id="3.30.1360.120">
    <property type="entry name" value="Probable tRNA modification gtpase trme, domain 1"/>
    <property type="match status" value="1"/>
</dbReference>
<dbReference type="InterPro" id="IPR006222">
    <property type="entry name" value="GCVT_N"/>
</dbReference>
<evidence type="ECO:0000313" key="3">
    <source>
        <dbReference type="Proteomes" id="UP000000552"/>
    </source>
</evidence>
<dbReference type="Pfam" id="PF01571">
    <property type="entry name" value="GCV_T"/>
    <property type="match status" value="1"/>
</dbReference>
<dbReference type="AlphaFoldDB" id="Q986L5"/>